<gene>
    <name evidence="3" type="ORF">B0T25DRAFT_363282</name>
</gene>
<sequence length="420" mass="46290">MFEVLSWLDAVPLDGQALSEQFLDKQPLDEPSFDEPSLDEQPPVEMANRSGSPSKRPRVDDEDDEGFPMANRPNALSPALSRLSGPTTATSPSCRSRSPTKRVLDLLSFSKPVTYQLLGSPVHLPASIKGLASTINKKAAYALGIFPSSIKGDIVAAINDDETPPNDCFTDGSAAEQMRAEMAQLREVLAASERSTYWNRSEAAWNLLVHWPMLKIALSSLDNVSAELVTAAQILTPFVPEICASGSTTTKVPMLAQSKIVDFVLVLQPRFETTKPPSYALVQDLPLNEQTLNQTDYGPLQYFPAPVPIETKTTRGDLEEAKVQLGVWVAAWFRRMRLLPRHTDEAKATIAVPMITVDASRWAVYYACERDDSIAIYGPLDIGDTLTVMGIYKLLACLKAIGQWVGEEFKGWFEQNICRV</sequence>
<evidence type="ECO:0000313" key="4">
    <source>
        <dbReference type="Proteomes" id="UP001275084"/>
    </source>
</evidence>
<feature type="compositionally biased region" description="Polar residues" evidence="1">
    <location>
        <begin position="84"/>
        <end position="97"/>
    </location>
</feature>
<evidence type="ECO:0000259" key="2">
    <source>
        <dbReference type="Pfam" id="PF20516"/>
    </source>
</evidence>
<dbReference type="Pfam" id="PF20516">
    <property type="entry name" value="PDDEXK_12"/>
    <property type="match status" value="1"/>
</dbReference>
<dbReference type="EMBL" id="JAUIQD010000009">
    <property type="protein sequence ID" value="KAK3339773.1"/>
    <property type="molecule type" value="Genomic_DNA"/>
</dbReference>
<protein>
    <recommendedName>
        <fullName evidence="2">PD-(D/E)XK nuclease-like domain-containing protein</fullName>
    </recommendedName>
</protein>
<name>A0AAJ0H5P2_9PEZI</name>
<comment type="caution">
    <text evidence="3">The sequence shown here is derived from an EMBL/GenBank/DDBJ whole genome shotgun (WGS) entry which is preliminary data.</text>
</comment>
<evidence type="ECO:0000313" key="3">
    <source>
        <dbReference type="EMBL" id="KAK3339773.1"/>
    </source>
</evidence>
<evidence type="ECO:0000256" key="1">
    <source>
        <dbReference type="SAM" id="MobiDB-lite"/>
    </source>
</evidence>
<reference evidence="3" key="2">
    <citation type="submission" date="2023-06" db="EMBL/GenBank/DDBJ databases">
        <authorList>
            <consortium name="Lawrence Berkeley National Laboratory"/>
            <person name="Haridas S."/>
            <person name="Hensen N."/>
            <person name="Bonometti L."/>
            <person name="Westerberg I."/>
            <person name="Brannstrom I.O."/>
            <person name="Guillou S."/>
            <person name="Cros-Aarteil S."/>
            <person name="Calhoun S."/>
            <person name="Kuo A."/>
            <person name="Mondo S."/>
            <person name="Pangilinan J."/>
            <person name="Riley R."/>
            <person name="Labutti K."/>
            <person name="Andreopoulos B."/>
            <person name="Lipzen A."/>
            <person name="Chen C."/>
            <person name="Yanf M."/>
            <person name="Daum C."/>
            <person name="Ng V."/>
            <person name="Clum A."/>
            <person name="Steindorff A."/>
            <person name="Ohm R."/>
            <person name="Martin F."/>
            <person name="Silar P."/>
            <person name="Natvig D."/>
            <person name="Lalanne C."/>
            <person name="Gautier V."/>
            <person name="Ament-Velasquez S.L."/>
            <person name="Kruys A."/>
            <person name="Hutchinson M.I."/>
            <person name="Powell A.J."/>
            <person name="Barry K."/>
            <person name="Miller A.N."/>
            <person name="Grigoriev I.V."/>
            <person name="Debuchy R."/>
            <person name="Gladieux P."/>
            <person name="Thoren M.H."/>
            <person name="Johannesson H."/>
        </authorList>
    </citation>
    <scope>NUCLEOTIDE SEQUENCE</scope>
    <source>
        <strain evidence="3">CBS 955.72</strain>
    </source>
</reference>
<dbReference type="InterPro" id="IPR046797">
    <property type="entry name" value="PDDEXK_12"/>
</dbReference>
<reference evidence="3" key="1">
    <citation type="journal article" date="2023" name="Mol. Phylogenet. Evol.">
        <title>Genome-scale phylogeny and comparative genomics of the fungal order Sordariales.</title>
        <authorList>
            <person name="Hensen N."/>
            <person name="Bonometti L."/>
            <person name="Westerberg I."/>
            <person name="Brannstrom I.O."/>
            <person name="Guillou S."/>
            <person name="Cros-Aarteil S."/>
            <person name="Calhoun S."/>
            <person name="Haridas S."/>
            <person name="Kuo A."/>
            <person name="Mondo S."/>
            <person name="Pangilinan J."/>
            <person name="Riley R."/>
            <person name="LaButti K."/>
            <person name="Andreopoulos B."/>
            <person name="Lipzen A."/>
            <person name="Chen C."/>
            <person name="Yan M."/>
            <person name="Daum C."/>
            <person name="Ng V."/>
            <person name="Clum A."/>
            <person name="Steindorff A."/>
            <person name="Ohm R.A."/>
            <person name="Martin F."/>
            <person name="Silar P."/>
            <person name="Natvig D.O."/>
            <person name="Lalanne C."/>
            <person name="Gautier V."/>
            <person name="Ament-Velasquez S.L."/>
            <person name="Kruys A."/>
            <person name="Hutchinson M.I."/>
            <person name="Powell A.J."/>
            <person name="Barry K."/>
            <person name="Miller A.N."/>
            <person name="Grigoriev I.V."/>
            <person name="Debuchy R."/>
            <person name="Gladieux P."/>
            <person name="Hiltunen Thoren M."/>
            <person name="Johannesson H."/>
        </authorList>
    </citation>
    <scope>NUCLEOTIDE SEQUENCE</scope>
    <source>
        <strain evidence="3">CBS 955.72</strain>
    </source>
</reference>
<accession>A0AAJ0H5P2</accession>
<feature type="region of interest" description="Disordered" evidence="1">
    <location>
        <begin position="21"/>
        <end position="98"/>
    </location>
</feature>
<feature type="domain" description="PD-(D/E)XK nuclease-like" evidence="2">
    <location>
        <begin position="158"/>
        <end position="409"/>
    </location>
</feature>
<dbReference type="AlphaFoldDB" id="A0AAJ0H5P2"/>
<proteinExistence type="predicted"/>
<keyword evidence="4" id="KW-1185">Reference proteome</keyword>
<organism evidence="3 4">
    <name type="scientific">Lasiosphaeria hispida</name>
    <dbReference type="NCBI Taxonomy" id="260671"/>
    <lineage>
        <taxon>Eukaryota</taxon>
        <taxon>Fungi</taxon>
        <taxon>Dikarya</taxon>
        <taxon>Ascomycota</taxon>
        <taxon>Pezizomycotina</taxon>
        <taxon>Sordariomycetes</taxon>
        <taxon>Sordariomycetidae</taxon>
        <taxon>Sordariales</taxon>
        <taxon>Lasiosphaeriaceae</taxon>
        <taxon>Lasiosphaeria</taxon>
    </lineage>
</organism>
<dbReference type="Proteomes" id="UP001275084">
    <property type="component" value="Unassembled WGS sequence"/>
</dbReference>